<accession>A0A381R1L9</accession>
<dbReference type="GO" id="GO:0016811">
    <property type="term" value="F:hydrolase activity, acting on carbon-nitrogen (but not peptide) bonds, in linear amides"/>
    <property type="evidence" value="ECO:0007669"/>
    <property type="project" value="TreeGrafter"/>
</dbReference>
<evidence type="ECO:0000256" key="3">
    <source>
        <dbReference type="ARBA" id="ARBA00022801"/>
    </source>
</evidence>
<evidence type="ECO:0000313" key="5">
    <source>
        <dbReference type="EMBL" id="SUZ85611.1"/>
    </source>
</evidence>
<sequence>MMNRKPVVTALVAFLVAFLIAFAMTREQAPAVTQATDDAALQAELTMERPIDALNSIWIEELTWIEIRDRMADGTSTVIIPTGGIEQNGPYVAMGKHNYVLQGACEGIARELGNALCAPIMKLVPEGGIEEPTGHMRYPGTISLREETFQAVLDDVASSLQAHGFEHIVFIGDSGGNQDGMAVVADRLNERQGKSTAHYIPEFYDNAGVQRVMEEEFGIFEESEGFHDTYWLTAMQMTVDPSSVRYEERVAAGRASINGVSIAPLEKTIEVGMRLMQYRIDNTSRLIRAAIEGAH</sequence>
<organism evidence="5">
    <name type="scientific">marine metagenome</name>
    <dbReference type="NCBI Taxonomy" id="408172"/>
    <lineage>
        <taxon>unclassified sequences</taxon>
        <taxon>metagenomes</taxon>
        <taxon>ecological metagenomes</taxon>
    </lineage>
</organism>
<dbReference type="GO" id="GO:0046872">
    <property type="term" value="F:metal ion binding"/>
    <property type="evidence" value="ECO:0007669"/>
    <property type="project" value="UniProtKB-KW"/>
</dbReference>
<dbReference type="PANTHER" id="PTHR35005">
    <property type="entry name" value="3-DEHYDRO-SCYLLO-INOSOSE HYDROLASE"/>
    <property type="match status" value="1"/>
</dbReference>
<evidence type="ECO:0000256" key="4">
    <source>
        <dbReference type="ARBA" id="ARBA00022833"/>
    </source>
</evidence>
<dbReference type="Pfam" id="PF02633">
    <property type="entry name" value="Creatininase"/>
    <property type="match status" value="1"/>
</dbReference>
<keyword evidence="2" id="KW-0479">Metal-binding</keyword>
<dbReference type="PANTHER" id="PTHR35005:SF1">
    <property type="entry name" value="2-AMINO-5-FORMYLAMINO-6-RIBOSYLAMINOPYRIMIDIN-4(3H)-ONE 5'-MONOPHOSPHATE DEFORMYLASE"/>
    <property type="match status" value="1"/>
</dbReference>
<dbReference type="Gene3D" id="3.40.50.10310">
    <property type="entry name" value="Creatininase"/>
    <property type="match status" value="1"/>
</dbReference>
<reference evidence="5" key="1">
    <citation type="submission" date="2018-05" db="EMBL/GenBank/DDBJ databases">
        <authorList>
            <person name="Lanie J.A."/>
            <person name="Ng W.-L."/>
            <person name="Kazmierczak K.M."/>
            <person name="Andrzejewski T.M."/>
            <person name="Davidsen T.M."/>
            <person name="Wayne K.J."/>
            <person name="Tettelin H."/>
            <person name="Glass J.I."/>
            <person name="Rusch D."/>
            <person name="Podicherti R."/>
            <person name="Tsui H.-C.T."/>
            <person name="Winkler M.E."/>
        </authorList>
    </citation>
    <scope>NUCLEOTIDE SEQUENCE</scope>
</reference>
<proteinExistence type="predicted"/>
<dbReference type="AlphaFoldDB" id="A0A381R1L9"/>
<keyword evidence="3" id="KW-0378">Hydrolase</keyword>
<evidence type="ECO:0000256" key="2">
    <source>
        <dbReference type="ARBA" id="ARBA00022723"/>
    </source>
</evidence>
<dbReference type="InterPro" id="IPR024087">
    <property type="entry name" value="Creatininase-like_sf"/>
</dbReference>
<dbReference type="EMBL" id="UINC01001643">
    <property type="protein sequence ID" value="SUZ85611.1"/>
    <property type="molecule type" value="Genomic_DNA"/>
</dbReference>
<keyword evidence="4" id="KW-0862">Zinc</keyword>
<protein>
    <recommendedName>
        <fullName evidence="6">Creatininase</fullName>
    </recommendedName>
</protein>
<evidence type="ECO:0008006" key="6">
    <source>
        <dbReference type="Google" id="ProtNLM"/>
    </source>
</evidence>
<dbReference type="SUPFAM" id="SSF102215">
    <property type="entry name" value="Creatininase"/>
    <property type="match status" value="1"/>
</dbReference>
<comment type="cofactor">
    <cofactor evidence="1">
        <name>Zn(2+)</name>
        <dbReference type="ChEBI" id="CHEBI:29105"/>
    </cofactor>
</comment>
<dbReference type="InterPro" id="IPR003785">
    <property type="entry name" value="Creatininase/forma_Hydrolase"/>
</dbReference>
<evidence type="ECO:0000256" key="1">
    <source>
        <dbReference type="ARBA" id="ARBA00001947"/>
    </source>
</evidence>
<name>A0A381R1L9_9ZZZZ</name>
<dbReference type="GO" id="GO:0009231">
    <property type="term" value="P:riboflavin biosynthetic process"/>
    <property type="evidence" value="ECO:0007669"/>
    <property type="project" value="TreeGrafter"/>
</dbReference>
<gene>
    <name evidence="5" type="ORF">METZ01_LOCUS38465</name>
</gene>